<accession>A0A2H0FJP9</accession>
<dbReference type="Gene3D" id="3.40.50.1000">
    <property type="entry name" value="HAD superfamily/HAD-like"/>
    <property type="match status" value="1"/>
</dbReference>
<dbReference type="InterPro" id="IPR023214">
    <property type="entry name" value="HAD_sf"/>
</dbReference>
<dbReference type="EMBL" id="PCUC01000083">
    <property type="protein sequence ID" value="PIQ06852.1"/>
    <property type="molecule type" value="Genomic_DNA"/>
</dbReference>
<dbReference type="Proteomes" id="UP000230778">
    <property type="component" value="Unassembled WGS sequence"/>
</dbReference>
<name>A0A2H0FJP9_9BACT</name>
<reference evidence="1 2" key="1">
    <citation type="submission" date="2017-09" db="EMBL/GenBank/DDBJ databases">
        <title>Depth-based differentiation of microbial function through sediment-hosted aquifers and enrichment of novel symbionts in the deep terrestrial subsurface.</title>
        <authorList>
            <person name="Probst A.J."/>
            <person name="Ladd B."/>
            <person name="Jarett J.K."/>
            <person name="Geller-Mcgrath D.E."/>
            <person name="Sieber C.M."/>
            <person name="Emerson J.B."/>
            <person name="Anantharaman K."/>
            <person name="Thomas B.C."/>
            <person name="Malmstrom R."/>
            <person name="Stieglmeier M."/>
            <person name="Klingl A."/>
            <person name="Woyke T."/>
            <person name="Ryan C.M."/>
            <person name="Banfield J.F."/>
        </authorList>
    </citation>
    <scope>NUCLEOTIDE SEQUENCE [LARGE SCALE GENOMIC DNA]</scope>
    <source>
        <strain evidence="1">CG18_big_fil_WC_8_21_14_2_50_37_10</strain>
    </source>
</reference>
<organism evidence="1 2">
    <name type="scientific">Candidatus Nealsonbacteria bacterium CG18_big_fil_WC_8_21_14_2_50_37_10</name>
    <dbReference type="NCBI Taxonomy" id="1974717"/>
    <lineage>
        <taxon>Bacteria</taxon>
        <taxon>Candidatus Nealsoniibacteriota</taxon>
    </lineage>
</organism>
<dbReference type="InterPro" id="IPR036412">
    <property type="entry name" value="HAD-like_sf"/>
</dbReference>
<dbReference type="AlphaFoldDB" id="A0A2H0FJP9"/>
<gene>
    <name evidence="1" type="ORF">COW72_01530</name>
</gene>
<comment type="caution">
    <text evidence="1">The sequence shown here is derived from an EMBL/GenBank/DDBJ whole genome shotgun (WGS) entry which is preliminary data.</text>
</comment>
<evidence type="ECO:0008006" key="3">
    <source>
        <dbReference type="Google" id="ProtNLM"/>
    </source>
</evidence>
<evidence type="ECO:0000313" key="1">
    <source>
        <dbReference type="EMBL" id="PIQ06852.1"/>
    </source>
</evidence>
<protein>
    <recommendedName>
        <fullName evidence="3">Haloacid dehalogenase</fullName>
    </recommendedName>
</protein>
<proteinExistence type="predicted"/>
<evidence type="ECO:0000313" key="2">
    <source>
        <dbReference type="Proteomes" id="UP000230778"/>
    </source>
</evidence>
<sequence>MKLIFDFDHTLFSAKRLYFAIEEAFLKFGVEENLFQETFEKSKGNGRNYKPYRQFELIVKANPKISIKKLKKAFKKVLNKTPKFLYLDTILFLRKWQNKADFILLSYGEDKFQRGKIKASKIGKYFRKIIITKYIEKSEPFKKVPLFREKGGIIFIEDNPKALSEVKKNFPNVVTVRINRGEGKYTKEPNNPQIDFSIKNLKGLEAILNQKLILK</sequence>
<dbReference type="SUPFAM" id="SSF56784">
    <property type="entry name" value="HAD-like"/>
    <property type="match status" value="1"/>
</dbReference>